<comment type="caution">
    <text evidence="1">The sequence shown here is derived from an EMBL/GenBank/DDBJ whole genome shotgun (WGS) entry which is preliminary data.</text>
</comment>
<dbReference type="EMBL" id="CM034398">
    <property type="protein sequence ID" value="KAJ0177469.1"/>
    <property type="molecule type" value="Genomic_DNA"/>
</dbReference>
<dbReference type="Proteomes" id="UP000824533">
    <property type="component" value="Linkage Group LG12"/>
</dbReference>
<feature type="non-terminal residue" evidence="1">
    <location>
        <position position="55"/>
    </location>
</feature>
<organism evidence="1 2">
    <name type="scientific">Dendrolimus kikuchii</name>
    <dbReference type="NCBI Taxonomy" id="765133"/>
    <lineage>
        <taxon>Eukaryota</taxon>
        <taxon>Metazoa</taxon>
        <taxon>Ecdysozoa</taxon>
        <taxon>Arthropoda</taxon>
        <taxon>Hexapoda</taxon>
        <taxon>Insecta</taxon>
        <taxon>Pterygota</taxon>
        <taxon>Neoptera</taxon>
        <taxon>Endopterygota</taxon>
        <taxon>Lepidoptera</taxon>
        <taxon>Glossata</taxon>
        <taxon>Ditrysia</taxon>
        <taxon>Bombycoidea</taxon>
        <taxon>Lasiocampidae</taxon>
        <taxon>Dendrolimus</taxon>
    </lineage>
</organism>
<evidence type="ECO:0000313" key="1">
    <source>
        <dbReference type="EMBL" id="KAJ0177469.1"/>
    </source>
</evidence>
<protein>
    <submittedName>
        <fullName evidence="1">Uncharacterized protein</fullName>
    </submittedName>
</protein>
<proteinExistence type="predicted"/>
<reference evidence="1 2" key="1">
    <citation type="journal article" date="2021" name="Front. Genet.">
        <title>Chromosome-Level Genome Assembly Reveals Significant Gene Expansion in the Toll and IMD Signaling Pathways of Dendrolimus kikuchii.</title>
        <authorList>
            <person name="Zhou J."/>
            <person name="Wu P."/>
            <person name="Xiong Z."/>
            <person name="Liu N."/>
            <person name="Zhao N."/>
            <person name="Ji M."/>
            <person name="Qiu Y."/>
            <person name="Yang B."/>
        </authorList>
    </citation>
    <scope>NUCLEOTIDE SEQUENCE [LARGE SCALE GENOMIC DNA]</scope>
    <source>
        <strain evidence="1">Ann1</strain>
    </source>
</reference>
<sequence length="55" mass="6438">DHYSRCSHSHRWAKYWEGNQHVSVPNLSFKPFRTFCSRFGPLEVSGPPYSRDVLA</sequence>
<feature type="non-terminal residue" evidence="1">
    <location>
        <position position="1"/>
    </location>
</feature>
<gene>
    <name evidence="1" type="ORF">K1T71_007478</name>
</gene>
<keyword evidence="2" id="KW-1185">Reference proteome</keyword>
<name>A0ACC1D0K7_9NEOP</name>
<accession>A0ACC1D0K7</accession>
<evidence type="ECO:0000313" key="2">
    <source>
        <dbReference type="Proteomes" id="UP000824533"/>
    </source>
</evidence>